<accession>A0AAD2H213</accession>
<dbReference type="EMBL" id="CAVNYO010000136">
    <property type="protein sequence ID" value="CAK5267988.1"/>
    <property type="molecule type" value="Genomic_DNA"/>
</dbReference>
<dbReference type="Gene3D" id="3.40.50.11350">
    <property type="match status" value="1"/>
</dbReference>
<keyword evidence="3" id="KW-1185">Reference proteome</keyword>
<evidence type="ECO:0000256" key="1">
    <source>
        <dbReference type="SAM" id="Phobius"/>
    </source>
</evidence>
<protein>
    <submittedName>
        <fullName evidence="2">Uncharacterized protein</fullName>
    </submittedName>
</protein>
<comment type="caution">
    <text evidence="2">The sequence shown here is derived from an EMBL/GenBank/DDBJ whole genome shotgun (WGS) entry which is preliminary data.</text>
</comment>
<organism evidence="2 3">
    <name type="scientific">Mycena citricolor</name>
    <dbReference type="NCBI Taxonomy" id="2018698"/>
    <lineage>
        <taxon>Eukaryota</taxon>
        <taxon>Fungi</taxon>
        <taxon>Dikarya</taxon>
        <taxon>Basidiomycota</taxon>
        <taxon>Agaricomycotina</taxon>
        <taxon>Agaricomycetes</taxon>
        <taxon>Agaricomycetidae</taxon>
        <taxon>Agaricales</taxon>
        <taxon>Marasmiineae</taxon>
        <taxon>Mycenaceae</taxon>
        <taxon>Mycena</taxon>
    </lineage>
</organism>
<dbReference type="AlphaFoldDB" id="A0AAD2H213"/>
<name>A0AAD2H213_9AGAR</name>
<keyword evidence="1" id="KW-0472">Membrane</keyword>
<dbReference type="Proteomes" id="UP001295794">
    <property type="component" value="Unassembled WGS sequence"/>
</dbReference>
<feature type="transmembrane region" description="Helical" evidence="1">
    <location>
        <begin position="15"/>
        <end position="37"/>
    </location>
</feature>
<evidence type="ECO:0000313" key="2">
    <source>
        <dbReference type="EMBL" id="CAK5267988.1"/>
    </source>
</evidence>
<gene>
    <name evidence="2" type="ORF">MYCIT1_LOCUS10953</name>
</gene>
<sequence>MAPGKPLHIGLPPRILRVVFGGAFLLLCFYVLVLRGWEWDDPSALPIPVIDDKSVQLGHPSFMDAWMYERALPQHAKTPVSAKWRGQNGVDGNDGRRYLLIRDASWGSGWNNIFQEQLLNDYLSYISDRSYVFPSFMPVDHPPYPNKLPDGSEHQVHIPMNALVSGPTAGGPLRRDESDPIGRRAVSVEYWHIACPPERVHHIKLYDMQKELGIDDDSQGDDRMLKWSRMLKALDAPCVSIDDGAVFNWMFIGGDKVMSIWPSYSLSPTMRNFAWSPMVVHALYRHYHLFSRSPAPTLVLPSGRQPYRMQSFKRLYTAEHTIPGLLAIHVRRGDYENHCSFLADVGADYNAWDGFGTPGLKLPPVRSELIGPGPYNYQDPKLPDYLSTPEGMSRRDAAHAHCWPSQHAIVKRTRQVRAGTSTPGNMKSLFIATNGDKAWVAELAELLKADGWSHVTSSHDIDLTKEEIAISHAVDMAVMTAAQEFIGVGFSSMTSNVVQIRLGAGREANTCHFW</sequence>
<reference evidence="2" key="1">
    <citation type="submission" date="2023-11" db="EMBL/GenBank/DDBJ databases">
        <authorList>
            <person name="De Vega J J."/>
            <person name="De Vega J J."/>
        </authorList>
    </citation>
    <scope>NUCLEOTIDE SEQUENCE</scope>
</reference>
<evidence type="ECO:0000313" key="3">
    <source>
        <dbReference type="Proteomes" id="UP001295794"/>
    </source>
</evidence>
<dbReference type="CDD" id="cd11296">
    <property type="entry name" value="O-FucT_like"/>
    <property type="match status" value="1"/>
</dbReference>
<keyword evidence="1" id="KW-0812">Transmembrane</keyword>
<proteinExistence type="predicted"/>
<keyword evidence="1" id="KW-1133">Transmembrane helix</keyword>